<dbReference type="HAMAP" id="MF_01270">
    <property type="entry name" value="AnhMurNAc_kinase"/>
    <property type="match status" value="1"/>
</dbReference>
<dbReference type="InterPro" id="IPR005338">
    <property type="entry name" value="Anhydro_N_Ac-Mur_kinase"/>
</dbReference>
<dbReference type="EMBL" id="CP003179">
    <property type="protein sequence ID" value="AEW05734.1"/>
    <property type="molecule type" value="Genomic_DNA"/>
</dbReference>
<reference evidence="3" key="1">
    <citation type="submission" date="2011-12" db="EMBL/GenBank/DDBJ databases">
        <title>The complete genome of chromosome of Sulfobacillus acidophilus DSM 10332.</title>
        <authorList>
            <person name="Lucas S."/>
            <person name="Han J."/>
            <person name="Lapidus A."/>
            <person name="Bruce D."/>
            <person name="Goodwin L."/>
            <person name="Pitluck S."/>
            <person name="Peters L."/>
            <person name="Kyrpides N."/>
            <person name="Mavromatis K."/>
            <person name="Ivanova N."/>
            <person name="Mikhailova N."/>
            <person name="Chertkov O."/>
            <person name="Saunders E."/>
            <person name="Detter J.C."/>
            <person name="Tapia R."/>
            <person name="Han C."/>
            <person name="Land M."/>
            <person name="Hauser L."/>
            <person name="Markowitz V."/>
            <person name="Cheng J.-F."/>
            <person name="Hugenholtz P."/>
            <person name="Woyke T."/>
            <person name="Wu D."/>
            <person name="Pukall R."/>
            <person name="Gehrich-Schroeter G."/>
            <person name="Schneider S."/>
            <person name="Klenk H.-P."/>
            <person name="Eisen J.A."/>
        </authorList>
    </citation>
    <scope>NUCLEOTIDE SEQUENCE [LARGE SCALE GENOMIC DNA]</scope>
    <source>
        <strain evidence="3">ATCC 700253 / DSM 10332 / NAL</strain>
    </source>
</reference>
<dbReference type="PANTHER" id="PTHR30605">
    <property type="entry name" value="ANHYDRO-N-ACETYLMURAMIC ACID KINASE"/>
    <property type="match status" value="1"/>
</dbReference>
<dbReference type="PANTHER" id="PTHR30605:SF0">
    <property type="entry name" value="ANHYDRO-N-ACETYLMURAMIC ACID KINASE"/>
    <property type="match status" value="1"/>
</dbReference>
<dbReference type="InterPro" id="IPR043129">
    <property type="entry name" value="ATPase_NBD"/>
</dbReference>
<comment type="similarity">
    <text evidence="1">Belongs to the anhydro-N-acetylmuramic acid kinase family.</text>
</comment>
<keyword evidence="1 2" id="KW-0418">Kinase</keyword>
<dbReference type="UniPathway" id="UPA00544"/>
<dbReference type="Proteomes" id="UP000005439">
    <property type="component" value="Chromosome"/>
</dbReference>
<keyword evidence="3" id="KW-1185">Reference proteome</keyword>
<evidence type="ECO:0000313" key="2">
    <source>
        <dbReference type="EMBL" id="AEW05734.1"/>
    </source>
</evidence>
<keyword evidence="1" id="KW-0119">Carbohydrate metabolism</keyword>
<dbReference type="HOGENOM" id="CLU_038782_1_0_9"/>
<dbReference type="GO" id="GO:0009254">
    <property type="term" value="P:peptidoglycan turnover"/>
    <property type="evidence" value="ECO:0007669"/>
    <property type="project" value="UniProtKB-UniRule"/>
</dbReference>
<keyword evidence="1" id="KW-0067">ATP-binding</keyword>
<dbReference type="KEGG" id="sap:Sulac_2262"/>
<evidence type="ECO:0000256" key="1">
    <source>
        <dbReference type="HAMAP-Rule" id="MF_01270"/>
    </source>
</evidence>
<evidence type="ECO:0000313" key="3">
    <source>
        <dbReference type="Proteomes" id="UP000005439"/>
    </source>
</evidence>
<reference evidence="2 3" key="2">
    <citation type="journal article" date="2012" name="Stand. Genomic Sci.">
        <title>Complete genome sequence of the moderately thermophilic mineral-sulfide-oxidizing firmicute Sulfobacillus acidophilus type strain (NAL(T)).</title>
        <authorList>
            <person name="Anderson I."/>
            <person name="Chertkov O."/>
            <person name="Chen A."/>
            <person name="Saunders E."/>
            <person name="Lapidus A."/>
            <person name="Nolan M."/>
            <person name="Lucas S."/>
            <person name="Hammon N."/>
            <person name="Deshpande S."/>
            <person name="Cheng J.F."/>
            <person name="Han C."/>
            <person name="Tapia R."/>
            <person name="Goodwin L.A."/>
            <person name="Pitluck S."/>
            <person name="Liolios K."/>
            <person name="Pagani I."/>
            <person name="Ivanova N."/>
            <person name="Mikhailova N."/>
            <person name="Pati A."/>
            <person name="Palaniappan K."/>
            <person name="Land M."/>
            <person name="Pan C."/>
            <person name="Rohde M."/>
            <person name="Pukall R."/>
            <person name="Goker M."/>
            <person name="Detter J.C."/>
            <person name="Woyke T."/>
            <person name="Bristow J."/>
            <person name="Eisen J.A."/>
            <person name="Markowitz V."/>
            <person name="Hugenholtz P."/>
            <person name="Kyrpides N.C."/>
            <person name="Klenk H.P."/>
            <person name="Mavromatis K."/>
        </authorList>
    </citation>
    <scope>NUCLEOTIDE SEQUENCE [LARGE SCALE GENOMIC DNA]</scope>
    <source>
        <strain evidence="3">ATCC 700253 / DSM 10332 / NAL</strain>
    </source>
</reference>
<keyword evidence="1" id="KW-0808">Transferase</keyword>
<dbReference type="SUPFAM" id="SSF53067">
    <property type="entry name" value="Actin-like ATPase domain"/>
    <property type="match status" value="1"/>
</dbReference>
<dbReference type="GO" id="GO:0006040">
    <property type="term" value="P:amino sugar metabolic process"/>
    <property type="evidence" value="ECO:0007669"/>
    <property type="project" value="InterPro"/>
</dbReference>
<accession>G8TU62</accession>
<dbReference type="EC" id="2.7.1.170" evidence="1"/>
<dbReference type="GO" id="GO:0097175">
    <property type="term" value="P:1,6-anhydro-N-acetyl-beta-muramic acid catabolic process"/>
    <property type="evidence" value="ECO:0007669"/>
    <property type="project" value="UniProtKB-UniRule"/>
</dbReference>
<comment type="pathway">
    <text evidence="1">Cell wall biogenesis; peptidoglycan recycling.</text>
</comment>
<dbReference type="AlphaFoldDB" id="G8TU62"/>
<keyword evidence="1" id="KW-0547">Nucleotide-binding</keyword>
<comment type="pathway">
    <text evidence="1">Amino-sugar metabolism; 1,6-anhydro-N-acetylmuramate degradation.</text>
</comment>
<dbReference type="CDD" id="cd24050">
    <property type="entry name" value="ASKHA_NBD_ANMK"/>
    <property type="match status" value="1"/>
</dbReference>
<comment type="function">
    <text evidence="1">Catalyzes the specific phosphorylation of 1,6-anhydro-N-acetylmuramic acid (anhMurNAc) with the simultaneous cleavage of the 1,6-anhydro ring, generating MurNAc-6-P. Is required for the utilization of anhMurNAc either imported from the medium or derived from its own cell wall murein, and thus plays a role in cell wall recycling.</text>
</comment>
<dbReference type="NCBIfam" id="NF007148">
    <property type="entry name" value="PRK09585.3-2"/>
    <property type="match status" value="1"/>
</dbReference>
<dbReference type="PATRIC" id="fig|679936.5.peg.2343"/>
<dbReference type="Pfam" id="PF03702">
    <property type="entry name" value="AnmK"/>
    <property type="match status" value="1"/>
</dbReference>
<feature type="binding site" evidence="1">
    <location>
        <begin position="11"/>
        <end position="18"/>
    </location>
    <ligand>
        <name>ATP</name>
        <dbReference type="ChEBI" id="CHEBI:30616"/>
    </ligand>
</feature>
<sequence length="395" mass="42837">MKGWAIGIMTGTSADGMDVALTEIEDVHPDWPTCRLADFRYQPFDRGMRTKILACSEKSVQWELISDVHRYLAQSAAMLIGDLLRDHGMSAAEVRVIGFHGQTVQHLPDLGVSWQIGDAHRLAVLTGIGVVSQFRAADLALGGQGAPLVPYFDYAVFRHREKTRVLLNIGGIANLTVIPAGASVTQVIGFDTSPGNMVIDGIIAALSQGRWRYDAAGQLAGQGRVNPRLLAQWMDHPFFAFSPPKSAGREQFGEAWVEQAVEDIKTRALSLADALATVTAWVAESIADAIRRVAPPPMEVIVSGGGIHNHTLMASLHERLPEAIVTTSDAYGIPGYAKEAMAFAYLAWQFLAGKPTNLPQVTGARRAVPLGCWTPLYAVEPQDRKDSKEECSDGR</sequence>
<protein>
    <recommendedName>
        <fullName evidence="1">Anhydro-N-acetylmuramic acid kinase</fullName>
        <ecNumber evidence="1">2.7.1.170</ecNumber>
    </recommendedName>
    <alternativeName>
        <fullName evidence="1">AnhMurNAc kinase</fullName>
    </alternativeName>
</protein>
<dbReference type="GO" id="GO:0016301">
    <property type="term" value="F:kinase activity"/>
    <property type="evidence" value="ECO:0007669"/>
    <property type="project" value="UniProtKB-KW"/>
</dbReference>
<dbReference type="GO" id="GO:0016773">
    <property type="term" value="F:phosphotransferase activity, alcohol group as acceptor"/>
    <property type="evidence" value="ECO:0007669"/>
    <property type="project" value="UniProtKB-UniRule"/>
</dbReference>
<comment type="catalytic activity">
    <reaction evidence="1">
        <text>1,6-anhydro-N-acetyl-beta-muramate + ATP + H2O = N-acetyl-D-muramate 6-phosphate + ADP + H(+)</text>
        <dbReference type="Rhea" id="RHEA:24952"/>
        <dbReference type="ChEBI" id="CHEBI:15377"/>
        <dbReference type="ChEBI" id="CHEBI:15378"/>
        <dbReference type="ChEBI" id="CHEBI:30616"/>
        <dbReference type="ChEBI" id="CHEBI:58690"/>
        <dbReference type="ChEBI" id="CHEBI:58722"/>
        <dbReference type="ChEBI" id="CHEBI:456216"/>
        <dbReference type="EC" id="2.7.1.170"/>
    </reaction>
</comment>
<dbReference type="GO" id="GO:0005524">
    <property type="term" value="F:ATP binding"/>
    <property type="evidence" value="ECO:0007669"/>
    <property type="project" value="UniProtKB-UniRule"/>
</dbReference>
<dbReference type="STRING" id="679936.Sulac_2262"/>
<dbReference type="UniPathway" id="UPA00343"/>
<dbReference type="Gene3D" id="3.30.420.40">
    <property type="match status" value="2"/>
</dbReference>
<proteinExistence type="inferred from homology"/>
<name>G8TU62_SULAD</name>
<organism evidence="2 3">
    <name type="scientific">Sulfobacillus acidophilus (strain ATCC 700253 / DSM 10332 / NAL)</name>
    <dbReference type="NCBI Taxonomy" id="679936"/>
    <lineage>
        <taxon>Bacteria</taxon>
        <taxon>Bacillati</taxon>
        <taxon>Bacillota</taxon>
        <taxon>Clostridia</taxon>
        <taxon>Eubacteriales</taxon>
        <taxon>Clostridiales Family XVII. Incertae Sedis</taxon>
        <taxon>Sulfobacillus</taxon>
    </lineage>
</organism>
<gene>
    <name evidence="1" type="primary">anmK</name>
    <name evidence="2" type="ordered locus">Sulac_2262</name>
</gene>